<feature type="transmembrane region" description="Helical" evidence="1">
    <location>
        <begin position="93"/>
        <end position="116"/>
    </location>
</feature>
<keyword evidence="1" id="KW-0472">Membrane</keyword>
<comment type="caution">
    <text evidence="2">The sequence shown here is derived from an EMBL/GenBank/DDBJ whole genome shotgun (WGS) entry which is preliminary data.</text>
</comment>
<evidence type="ECO:0000256" key="1">
    <source>
        <dbReference type="SAM" id="Phobius"/>
    </source>
</evidence>
<feature type="transmembrane region" description="Helical" evidence="1">
    <location>
        <begin position="12"/>
        <end position="38"/>
    </location>
</feature>
<keyword evidence="1" id="KW-1133">Transmembrane helix</keyword>
<sequence length="197" mass="22871">MKFLREIDADSLVPYILTSSLLLLVSAFAVPGIAVIFIQDLLFFSYDHWIFIRPVETYKGFGIAMISIAVILLSFLITKFYMEKKEKEYKLTVVHLLLIVVTIPLFIFSISHYAYFDDNGVHGNDFWTLSEDNIAWDDVENVSRVVDPSSRKVFSYHFSDNNITIDIPYDTQDTRIKQTITEVIDSNDWEVEEIYSE</sequence>
<dbReference type="Proteomes" id="UP001275436">
    <property type="component" value="Unassembled WGS sequence"/>
</dbReference>
<evidence type="ECO:0000313" key="2">
    <source>
        <dbReference type="EMBL" id="GLO65423.1"/>
    </source>
</evidence>
<reference evidence="2 3" key="1">
    <citation type="submission" date="2023-02" db="EMBL/GenBank/DDBJ databases">
        <title>Oceanobacillus kimchii IFOP_LL358 isolated form Alexandrium catenella lab strain.</title>
        <authorList>
            <person name="Gajardo G."/>
            <person name="Ueki S."/>
            <person name="Maruyama F."/>
        </authorList>
    </citation>
    <scope>NUCLEOTIDE SEQUENCE [LARGE SCALE GENOMIC DNA]</scope>
    <source>
        <strain evidence="2 3">IFOP_LL358</strain>
    </source>
</reference>
<accession>A0ABQ5TEY8</accession>
<evidence type="ECO:0000313" key="3">
    <source>
        <dbReference type="Proteomes" id="UP001275436"/>
    </source>
</evidence>
<dbReference type="EMBL" id="BSKO01000001">
    <property type="protein sequence ID" value="GLO65423.1"/>
    <property type="molecule type" value="Genomic_DNA"/>
</dbReference>
<evidence type="ECO:0008006" key="4">
    <source>
        <dbReference type="Google" id="ProtNLM"/>
    </source>
</evidence>
<keyword evidence="3" id="KW-1185">Reference proteome</keyword>
<keyword evidence="1" id="KW-0812">Transmembrane</keyword>
<dbReference type="RefSeq" id="WP_069685745.1">
    <property type="nucleotide sequence ID" value="NZ_BSKO01000001.1"/>
</dbReference>
<organism evidence="2 3">
    <name type="scientific">Oceanobacillus kimchii</name>
    <dbReference type="NCBI Taxonomy" id="746691"/>
    <lineage>
        <taxon>Bacteria</taxon>
        <taxon>Bacillati</taxon>
        <taxon>Bacillota</taxon>
        <taxon>Bacilli</taxon>
        <taxon>Bacillales</taxon>
        <taxon>Bacillaceae</taxon>
        <taxon>Oceanobacillus</taxon>
    </lineage>
</organism>
<name>A0ABQ5TEY8_9BACI</name>
<gene>
    <name evidence="2" type="ORF">MACH08_12070</name>
</gene>
<feature type="transmembrane region" description="Helical" evidence="1">
    <location>
        <begin position="58"/>
        <end position="81"/>
    </location>
</feature>
<protein>
    <recommendedName>
        <fullName evidence="4">DUF5673 domain-containing protein</fullName>
    </recommendedName>
</protein>
<proteinExistence type="predicted"/>